<dbReference type="Gene3D" id="3.30.1380.10">
    <property type="match status" value="1"/>
</dbReference>
<organism evidence="2 3">
    <name type="scientific">Actinotalea ferrariae CF5-4</name>
    <dbReference type="NCBI Taxonomy" id="948458"/>
    <lineage>
        <taxon>Bacteria</taxon>
        <taxon>Bacillati</taxon>
        <taxon>Actinomycetota</taxon>
        <taxon>Actinomycetes</taxon>
        <taxon>Micrococcales</taxon>
        <taxon>Cellulomonadaceae</taxon>
        <taxon>Actinotalea</taxon>
    </lineage>
</organism>
<accession>A0A021VW59</accession>
<evidence type="ECO:0000259" key="1">
    <source>
        <dbReference type="Pfam" id="PF02557"/>
    </source>
</evidence>
<dbReference type="GO" id="GO:0008233">
    <property type="term" value="F:peptidase activity"/>
    <property type="evidence" value="ECO:0007669"/>
    <property type="project" value="InterPro"/>
</dbReference>
<proteinExistence type="predicted"/>
<dbReference type="AlphaFoldDB" id="A0A021VW59"/>
<dbReference type="GO" id="GO:0006508">
    <property type="term" value="P:proteolysis"/>
    <property type="evidence" value="ECO:0007669"/>
    <property type="project" value="InterPro"/>
</dbReference>
<gene>
    <name evidence="2" type="ORF">N866_13610</name>
</gene>
<evidence type="ECO:0000313" key="3">
    <source>
        <dbReference type="Proteomes" id="UP000019753"/>
    </source>
</evidence>
<name>A0A021VW59_9CELL</name>
<dbReference type="OrthoDB" id="3293184at2"/>
<dbReference type="Proteomes" id="UP000019753">
    <property type="component" value="Unassembled WGS sequence"/>
</dbReference>
<dbReference type="InterPro" id="IPR003709">
    <property type="entry name" value="VanY-like_core_dom"/>
</dbReference>
<comment type="caution">
    <text evidence="2">The sequence shown here is derived from an EMBL/GenBank/DDBJ whole genome shotgun (WGS) entry which is preliminary data.</text>
</comment>
<feature type="domain" description="D-alanyl-D-alanine carboxypeptidase-like core" evidence="1">
    <location>
        <begin position="54"/>
        <end position="163"/>
    </location>
</feature>
<dbReference type="RefSeq" id="WP_034223869.1">
    <property type="nucleotide sequence ID" value="NZ_AXCW01000039.1"/>
</dbReference>
<keyword evidence="3" id="KW-1185">Reference proteome</keyword>
<dbReference type="InterPro" id="IPR009045">
    <property type="entry name" value="Zn_M74/Hedgehog-like"/>
</dbReference>
<sequence length="321" mass="34237">MSTNGRLDTSELAVIPGGTKMGGSALIRADLLPGLVGLQAAFAKRFAAPLRPTSAADGYRSYEVQVRTFLARYAPATTGVGPFSDVRWWQGRRYIRVAGASAAVPGTSNHGWAIAVDFADVGATGGTRWSWLMDAAPRFGFVNPLWARDGIPSNGSQEPWHWEGRTVPVSNYRTFLAGMGVTVPDLTRPDPLTPTDPEDDDMLHAIRNHDDSVGLVRPDGTLVPLTLNAYTVMRHAGLIREEPPKAPDGTIWNGLVAHTAQVRYAERLAAGDPVDEAAIAREVAALVAPAVVAALPDSAGITEDQARDIAADVTRTILRSA</sequence>
<reference evidence="2 3" key="1">
    <citation type="submission" date="2014-01" db="EMBL/GenBank/DDBJ databases">
        <title>Actinotalea ferrariae CF5-4.</title>
        <authorList>
            <person name="Chen F."/>
            <person name="Li Y."/>
            <person name="Wang G."/>
        </authorList>
    </citation>
    <scope>NUCLEOTIDE SEQUENCE [LARGE SCALE GENOMIC DNA]</scope>
    <source>
        <strain evidence="2 3">CF5-4</strain>
    </source>
</reference>
<dbReference type="SUPFAM" id="SSF55166">
    <property type="entry name" value="Hedgehog/DD-peptidase"/>
    <property type="match status" value="1"/>
</dbReference>
<dbReference type="EMBL" id="AXCW01000039">
    <property type="protein sequence ID" value="EYR64280.1"/>
    <property type="molecule type" value="Genomic_DNA"/>
</dbReference>
<dbReference type="CDD" id="cd14814">
    <property type="entry name" value="Peptidase_M15"/>
    <property type="match status" value="1"/>
</dbReference>
<dbReference type="Pfam" id="PF02557">
    <property type="entry name" value="VanY"/>
    <property type="match status" value="1"/>
</dbReference>
<protein>
    <recommendedName>
        <fullName evidence="1">D-alanyl-D-alanine carboxypeptidase-like core domain-containing protein</fullName>
    </recommendedName>
</protein>
<evidence type="ECO:0000313" key="2">
    <source>
        <dbReference type="EMBL" id="EYR64280.1"/>
    </source>
</evidence>